<dbReference type="EMBL" id="JAGINU010000001">
    <property type="protein sequence ID" value="MBP2369842.1"/>
    <property type="molecule type" value="Genomic_DNA"/>
</dbReference>
<feature type="DNA-binding region" description="H-T-H motif" evidence="2">
    <location>
        <begin position="66"/>
        <end position="85"/>
    </location>
</feature>
<evidence type="ECO:0000256" key="1">
    <source>
        <dbReference type="ARBA" id="ARBA00023125"/>
    </source>
</evidence>
<evidence type="ECO:0000313" key="4">
    <source>
        <dbReference type="EMBL" id="MBP2369842.1"/>
    </source>
</evidence>
<gene>
    <name evidence="4" type="ORF">JOF36_005538</name>
</gene>
<dbReference type="SUPFAM" id="SSF46689">
    <property type="entry name" value="Homeodomain-like"/>
    <property type="match status" value="1"/>
</dbReference>
<evidence type="ECO:0000313" key="5">
    <source>
        <dbReference type="Proteomes" id="UP001519295"/>
    </source>
</evidence>
<dbReference type="InterPro" id="IPR001647">
    <property type="entry name" value="HTH_TetR"/>
</dbReference>
<evidence type="ECO:0000256" key="2">
    <source>
        <dbReference type="PROSITE-ProRule" id="PRU00335"/>
    </source>
</evidence>
<dbReference type="RefSeq" id="WP_210032468.1">
    <property type="nucleotide sequence ID" value="NZ_JAGINU010000001.1"/>
</dbReference>
<reference evidence="4 5" key="1">
    <citation type="submission" date="2021-03" db="EMBL/GenBank/DDBJ databases">
        <title>Sequencing the genomes of 1000 actinobacteria strains.</title>
        <authorList>
            <person name="Klenk H.-P."/>
        </authorList>
    </citation>
    <scope>NUCLEOTIDE SEQUENCE [LARGE SCALE GENOMIC DNA]</scope>
    <source>
        <strain evidence="4 5">DSM 45256</strain>
    </source>
</reference>
<organism evidence="4 5">
    <name type="scientific">Pseudonocardia parietis</name>
    <dbReference type="NCBI Taxonomy" id="570936"/>
    <lineage>
        <taxon>Bacteria</taxon>
        <taxon>Bacillati</taxon>
        <taxon>Actinomycetota</taxon>
        <taxon>Actinomycetes</taxon>
        <taxon>Pseudonocardiales</taxon>
        <taxon>Pseudonocardiaceae</taxon>
        <taxon>Pseudonocardia</taxon>
    </lineage>
</organism>
<keyword evidence="1 2" id="KW-0238">DNA-binding</keyword>
<name>A0ABS4W0X3_9PSEU</name>
<dbReference type="Pfam" id="PF00440">
    <property type="entry name" value="TetR_N"/>
    <property type="match status" value="1"/>
</dbReference>
<accession>A0ABS4W0X3</accession>
<sequence length="228" mass="24706">MTTPRPASVPRAGKTDDVEWQEVPGSVRAAVDRALSRHQRDALGEVEQILDAALRVAERVSPAEPKVADIVAEAGTSNQTFYRYFAGKPDLLLAVVERGLVRVSTYLEHQMAKHTDPVEQLVAWVEGLLTQLVRPEAARQGAAVMQQMTTNGRMREPAGLTLLDRIGALLVAPLTALGRPEPTRDAQVLQETLMGVLQRHVVNGTTPDAAERAHLVGFCVRAVGADGR</sequence>
<feature type="domain" description="HTH tetR-type" evidence="3">
    <location>
        <begin position="43"/>
        <end position="103"/>
    </location>
</feature>
<dbReference type="InterPro" id="IPR009057">
    <property type="entry name" value="Homeodomain-like_sf"/>
</dbReference>
<proteinExistence type="predicted"/>
<dbReference type="PROSITE" id="PS50977">
    <property type="entry name" value="HTH_TETR_2"/>
    <property type="match status" value="1"/>
</dbReference>
<dbReference type="InterPro" id="IPR050109">
    <property type="entry name" value="HTH-type_TetR-like_transc_reg"/>
</dbReference>
<comment type="caution">
    <text evidence="4">The sequence shown here is derived from an EMBL/GenBank/DDBJ whole genome shotgun (WGS) entry which is preliminary data.</text>
</comment>
<protein>
    <submittedName>
        <fullName evidence="4">AcrR family transcriptional regulator</fullName>
    </submittedName>
</protein>
<dbReference type="PANTHER" id="PTHR30055:SF226">
    <property type="entry name" value="HTH-TYPE TRANSCRIPTIONAL REGULATOR PKSA"/>
    <property type="match status" value="1"/>
</dbReference>
<dbReference type="Gene3D" id="1.10.357.10">
    <property type="entry name" value="Tetracycline Repressor, domain 2"/>
    <property type="match status" value="1"/>
</dbReference>
<dbReference type="Proteomes" id="UP001519295">
    <property type="component" value="Unassembled WGS sequence"/>
</dbReference>
<dbReference type="PANTHER" id="PTHR30055">
    <property type="entry name" value="HTH-TYPE TRANSCRIPTIONAL REGULATOR RUTR"/>
    <property type="match status" value="1"/>
</dbReference>
<keyword evidence="5" id="KW-1185">Reference proteome</keyword>
<evidence type="ECO:0000259" key="3">
    <source>
        <dbReference type="PROSITE" id="PS50977"/>
    </source>
</evidence>